<evidence type="ECO:0000313" key="1">
    <source>
        <dbReference type="EMBL" id="OMJ09366.1"/>
    </source>
</evidence>
<sequence length="110" mass="12673">MTITQAIRSCSPSCFYNLDRIEKSRLCKRFIDFGKKISNGDTECIQAPLKLINWQVSEIDHPLSLVASEFSPSQLSSFGFEFSRTQFNTAKQKSSEDQFTLDDYQRHIPK</sequence>
<dbReference type="Proteomes" id="UP000187283">
    <property type="component" value="Unassembled WGS sequence"/>
</dbReference>
<proteinExistence type="predicted"/>
<dbReference type="AlphaFoldDB" id="A0A1R1X3Z5"/>
<name>A0A1R1X3Z5_9FUNG</name>
<comment type="caution">
    <text evidence="1">The sequence shown here is derived from an EMBL/GenBank/DDBJ whole genome shotgun (WGS) entry which is preliminary data.</text>
</comment>
<organism evidence="1 2">
    <name type="scientific">Smittium culicis</name>
    <dbReference type="NCBI Taxonomy" id="133412"/>
    <lineage>
        <taxon>Eukaryota</taxon>
        <taxon>Fungi</taxon>
        <taxon>Fungi incertae sedis</taxon>
        <taxon>Zoopagomycota</taxon>
        <taxon>Kickxellomycotina</taxon>
        <taxon>Harpellomycetes</taxon>
        <taxon>Harpellales</taxon>
        <taxon>Legeriomycetaceae</taxon>
        <taxon>Smittium</taxon>
    </lineage>
</organism>
<protein>
    <submittedName>
        <fullName evidence="1">Uncharacterized protein</fullName>
    </submittedName>
</protein>
<accession>A0A1R1X3Z5</accession>
<dbReference type="EMBL" id="LSSN01005488">
    <property type="protein sequence ID" value="OMJ09366.1"/>
    <property type="molecule type" value="Genomic_DNA"/>
</dbReference>
<keyword evidence="2" id="KW-1185">Reference proteome</keyword>
<evidence type="ECO:0000313" key="2">
    <source>
        <dbReference type="Proteomes" id="UP000187283"/>
    </source>
</evidence>
<gene>
    <name evidence="1" type="ORF">AYI70_g10965</name>
</gene>
<dbReference type="OrthoDB" id="10334689at2759"/>
<reference evidence="1 2" key="1">
    <citation type="submission" date="2017-01" db="EMBL/GenBank/DDBJ databases">
        <authorList>
            <person name="Mah S.A."/>
            <person name="Swanson W.J."/>
            <person name="Moy G.W."/>
            <person name="Vacquier V.D."/>
        </authorList>
    </citation>
    <scope>NUCLEOTIDE SEQUENCE [LARGE SCALE GENOMIC DNA]</scope>
    <source>
        <strain evidence="1 2">GSMNP</strain>
    </source>
</reference>